<dbReference type="OMA" id="ETQCQAI"/>
<dbReference type="Proteomes" id="UP000038009">
    <property type="component" value="Unassembled WGS sequence"/>
</dbReference>
<comment type="caution">
    <text evidence="3">The sequence shown here is derived from an EMBL/GenBank/DDBJ whole genome shotgun (WGS) entry which is preliminary data.</text>
</comment>
<feature type="coiled-coil region" evidence="1">
    <location>
        <begin position="49"/>
        <end position="90"/>
    </location>
</feature>
<dbReference type="VEuPathDB" id="TriTrypDB:Lsey_0036_0330"/>
<feature type="compositionally biased region" description="Low complexity" evidence="2">
    <location>
        <begin position="1"/>
        <end position="15"/>
    </location>
</feature>
<dbReference type="OrthoDB" id="266132at2759"/>
<feature type="region of interest" description="Disordered" evidence="2">
    <location>
        <begin position="1"/>
        <end position="21"/>
    </location>
</feature>
<feature type="region of interest" description="Disordered" evidence="2">
    <location>
        <begin position="473"/>
        <end position="492"/>
    </location>
</feature>
<evidence type="ECO:0000256" key="1">
    <source>
        <dbReference type="SAM" id="Coils"/>
    </source>
</evidence>
<keyword evidence="4" id="KW-1185">Reference proteome</keyword>
<reference evidence="3 4" key="1">
    <citation type="journal article" date="2015" name="PLoS Pathog.">
        <title>Leptomonas seymouri: Adaptations to the Dixenous Life Cycle Analyzed by Genome Sequencing, Transcriptome Profiling and Co-infection with Leishmania donovani.</title>
        <authorList>
            <person name="Kraeva N."/>
            <person name="Butenko A."/>
            <person name="Hlavacova J."/>
            <person name="Kostygov A."/>
            <person name="Myskova J."/>
            <person name="Grybchuk D."/>
            <person name="Lestinova T."/>
            <person name="Votypka J."/>
            <person name="Volf P."/>
            <person name="Opperdoes F."/>
            <person name="Flegontov P."/>
            <person name="Lukes J."/>
            <person name="Yurchenko V."/>
        </authorList>
    </citation>
    <scope>NUCLEOTIDE SEQUENCE [LARGE SCALE GENOMIC DNA]</scope>
    <source>
        <strain evidence="3 4">ATCC 30220</strain>
    </source>
</reference>
<keyword evidence="1" id="KW-0175">Coiled coil</keyword>
<dbReference type="AlphaFoldDB" id="A0A0N0P7L7"/>
<gene>
    <name evidence="3" type="ORF">ABL78_1984</name>
</gene>
<protein>
    <submittedName>
        <fullName evidence="3">Uncharacterized protein</fullName>
    </submittedName>
</protein>
<evidence type="ECO:0000313" key="4">
    <source>
        <dbReference type="Proteomes" id="UP000038009"/>
    </source>
</evidence>
<evidence type="ECO:0000313" key="3">
    <source>
        <dbReference type="EMBL" id="KPI88939.1"/>
    </source>
</evidence>
<dbReference type="EMBL" id="LJSK01000036">
    <property type="protein sequence ID" value="KPI88939.1"/>
    <property type="molecule type" value="Genomic_DNA"/>
</dbReference>
<feature type="compositionally biased region" description="Polar residues" evidence="2">
    <location>
        <begin position="483"/>
        <end position="492"/>
    </location>
</feature>
<name>A0A0N0P7L7_LEPSE</name>
<evidence type="ECO:0000256" key="2">
    <source>
        <dbReference type="SAM" id="MobiDB-lite"/>
    </source>
</evidence>
<sequence length="705" mass="76959">MEQAQKQQKSQANAATDAKHRLADEEAFDSVRQAALVLFKQRTKDLTQLSSVEAQSQKIEAELQQAQVSLAQLSAQQASLEALVEEEQQRVRQREGRLTELHGALVQLDEEQRMYNKLQQSAEAAIGAATMFIGRFTGAECRLFQLLTMAKERAGGRNARELQVVVTQVEQRLADVTEQHQRFLSKPFCFQSCALPSALITAADVLPAPTLTEYQHDAVKRFAAVMQGWVTQAEPWSRHRELADVLSALRLLLQWVAEGSGTDQGEAAAAAQTVSSQPASAWPPLPLCPADCLDEAVFLTLPEVGLVQLIQECVLSPLSALRTFFDRLTAASARIHFCLPAEVSACFTSLEATLAAGWMSLVAQRRQWKELVEDSAKASEQAAAAVQAECVARRELQIHAESCGRLSEAFDERKSEVETSKAVELLNYAAAWQKGWGTITAQRTSLLSLQSAAEARVQEAARTDALLKSEAEAHASEMDVRQGSVQEQQANLSAAQRQLEEASIQKAALEAEIAAMRQTEREAQQQLEKLLSCGQTPPFKREVKLPALSQGCPEPGSVLGVMESTRPSVASVVQSASACPDVYQVWATNLQAQKEGLAHTSDFVPLLNALCLTTERGDNATDSAEAQPARLVCEALQHIATTLQLPVELFQPDVLSEGLLSQLSSLTSLAAEEQSMRSSAETHRAFLAEAQAEMRLLRQELSTRA</sequence>
<organism evidence="3 4">
    <name type="scientific">Leptomonas seymouri</name>
    <dbReference type="NCBI Taxonomy" id="5684"/>
    <lineage>
        <taxon>Eukaryota</taxon>
        <taxon>Discoba</taxon>
        <taxon>Euglenozoa</taxon>
        <taxon>Kinetoplastea</taxon>
        <taxon>Metakinetoplastina</taxon>
        <taxon>Trypanosomatida</taxon>
        <taxon>Trypanosomatidae</taxon>
        <taxon>Leishmaniinae</taxon>
        <taxon>Leptomonas</taxon>
    </lineage>
</organism>
<accession>A0A0N0P7L7</accession>
<proteinExistence type="predicted"/>